<sequence length="237" mass="26961">MNDSVQNYYNELASSDSNRHYKGIPVLASDGIHQYITDLSKGYLKEGASVLDIGCGQGALSLRLADNNYNVNACDSYDLCKCKDRINFINSMIEDLNTDVQFDGLFAVEVIEHVENVFQFLEIAKGLLKDDGYIFITTPNIETFTSKIRFLLTGEHALFAEHNQKQDGHINPVHHFQIAYACEKYGLKIVESTSILKERFPKNLFKQMLYGLMYIPVLFSKHKNDKGKIKVYVLEKA</sequence>
<organism evidence="1 2">
    <name type="scientific">Denitrovibrio acetiphilus (strain DSM 12809 / NBRC 114555 / N2460)</name>
    <dbReference type="NCBI Taxonomy" id="522772"/>
    <lineage>
        <taxon>Bacteria</taxon>
        <taxon>Pseudomonadati</taxon>
        <taxon>Deferribacterota</taxon>
        <taxon>Deferribacteres</taxon>
        <taxon>Deferribacterales</taxon>
        <taxon>Geovibrionaceae</taxon>
        <taxon>Denitrovibrio</taxon>
    </lineage>
</organism>
<dbReference type="InterPro" id="IPR050723">
    <property type="entry name" value="CFA/CMAS"/>
</dbReference>
<keyword evidence="1" id="KW-0489">Methyltransferase</keyword>
<dbReference type="AlphaFoldDB" id="D4H3N7"/>
<protein>
    <submittedName>
        <fullName evidence="1">Methyltransferase type 12</fullName>
    </submittedName>
</protein>
<dbReference type="Gene3D" id="3.40.50.150">
    <property type="entry name" value="Vaccinia Virus protein VP39"/>
    <property type="match status" value="1"/>
</dbReference>
<dbReference type="KEGG" id="dap:Dacet_2377"/>
<gene>
    <name evidence="1" type="ordered locus">Dacet_2377</name>
</gene>
<dbReference type="PaxDb" id="522772-Dacet_2377"/>
<dbReference type="PANTHER" id="PTHR43667">
    <property type="entry name" value="CYCLOPROPANE-FATTY-ACYL-PHOSPHOLIPID SYNTHASE"/>
    <property type="match status" value="1"/>
</dbReference>
<dbReference type="OrthoDB" id="8772893at2"/>
<dbReference type="GO" id="GO:0032259">
    <property type="term" value="P:methylation"/>
    <property type="evidence" value="ECO:0007669"/>
    <property type="project" value="UniProtKB-KW"/>
</dbReference>
<dbReference type="Pfam" id="PF13489">
    <property type="entry name" value="Methyltransf_23"/>
    <property type="match status" value="1"/>
</dbReference>
<dbReference type="InterPro" id="IPR029063">
    <property type="entry name" value="SAM-dependent_MTases_sf"/>
</dbReference>
<dbReference type="InParanoid" id="D4H3N7"/>
<dbReference type="STRING" id="522772.Dacet_2377"/>
<dbReference type="SUPFAM" id="SSF53335">
    <property type="entry name" value="S-adenosyl-L-methionine-dependent methyltransferases"/>
    <property type="match status" value="1"/>
</dbReference>
<dbReference type="RefSeq" id="WP_013011641.1">
    <property type="nucleotide sequence ID" value="NC_013943.1"/>
</dbReference>
<dbReference type="GO" id="GO:0008168">
    <property type="term" value="F:methyltransferase activity"/>
    <property type="evidence" value="ECO:0007669"/>
    <property type="project" value="UniProtKB-KW"/>
</dbReference>
<dbReference type="Proteomes" id="UP000002012">
    <property type="component" value="Chromosome"/>
</dbReference>
<reference evidence="1 2" key="1">
    <citation type="journal article" date="2010" name="Stand. Genomic Sci.">
        <title>Complete genome sequence of Denitrovibrio acetiphilus type strain (N2460).</title>
        <authorList>
            <person name="Kiss H."/>
            <person name="Lang E."/>
            <person name="Lapidus A."/>
            <person name="Copeland A."/>
            <person name="Nolan M."/>
            <person name="Glavina Del Rio T."/>
            <person name="Chen F."/>
            <person name="Lucas S."/>
            <person name="Tice H."/>
            <person name="Cheng J.F."/>
            <person name="Han C."/>
            <person name="Goodwin L."/>
            <person name="Pitluck S."/>
            <person name="Liolios K."/>
            <person name="Pati A."/>
            <person name="Ivanova N."/>
            <person name="Mavromatis K."/>
            <person name="Chen A."/>
            <person name="Palaniappan K."/>
            <person name="Land M."/>
            <person name="Hauser L."/>
            <person name="Chang Y.J."/>
            <person name="Jeffries C.D."/>
            <person name="Detter J.C."/>
            <person name="Brettin T."/>
            <person name="Spring S."/>
            <person name="Rohde M."/>
            <person name="Goker M."/>
            <person name="Woyke T."/>
            <person name="Bristow J."/>
            <person name="Eisen J.A."/>
            <person name="Markowitz V."/>
            <person name="Hugenholtz P."/>
            <person name="Kyrpides N.C."/>
            <person name="Klenk H.P."/>
        </authorList>
    </citation>
    <scope>NUCLEOTIDE SEQUENCE [LARGE SCALE GENOMIC DNA]</scope>
    <source>
        <strain evidence="2">DSM 12809 / NBRC 114555 / N2460</strain>
    </source>
</reference>
<dbReference type="HOGENOM" id="CLU_1169148_0_0_0"/>
<dbReference type="eggNOG" id="COG2227">
    <property type="taxonomic scope" value="Bacteria"/>
</dbReference>
<evidence type="ECO:0000313" key="1">
    <source>
        <dbReference type="EMBL" id="ADD69139.1"/>
    </source>
</evidence>
<name>D4H3N7_DENA2</name>
<dbReference type="CDD" id="cd02440">
    <property type="entry name" value="AdoMet_MTases"/>
    <property type="match status" value="1"/>
</dbReference>
<keyword evidence="2" id="KW-1185">Reference proteome</keyword>
<proteinExistence type="predicted"/>
<evidence type="ECO:0000313" key="2">
    <source>
        <dbReference type="Proteomes" id="UP000002012"/>
    </source>
</evidence>
<accession>D4H3N7</accession>
<dbReference type="EMBL" id="CP001968">
    <property type="protein sequence ID" value="ADD69139.1"/>
    <property type="molecule type" value="Genomic_DNA"/>
</dbReference>
<dbReference type="PANTHER" id="PTHR43667:SF2">
    <property type="entry name" value="FATTY ACID C-METHYL TRANSFERASE"/>
    <property type="match status" value="1"/>
</dbReference>
<keyword evidence="1" id="KW-0808">Transferase</keyword>